<reference evidence="3 4" key="1">
    <citation type="journal article" date="2014" name="PLoS Genet.">
        <title>Phylogenetically driven sequencing of extremely halophilic archaea reveals strategies for static and dynamic osmo-response.</title>
        <authorList>
            <person name="Becker E.A."/>
            <person name="Seitzer P.M."/>
            <person name="Tritt A."/>
            <person name="Larsen D."/>
            <person name="Krusor M."/>
            <person name="Yao A.I."/>
            <person name="Wu D."/>
            <person name="Madern D."/>
            <person name="Eisen J.A."/>
            <person name="Darling A.E."/>
            <person name="Facciotti M.T."/>
        </authorList>
    </citation>
    <scope>NUCLEOTIDE SEQUENCE [LARGE SCALE GENOMIC DNA]</scope>
    <source>
        <strain evidence="4">ATCC 49778 / DSM 6131 / JCM 7785 / NBRC 101032 / NCIMB 13157 / TR-1</strain>
    </source>
</reference>
<dbReference type="STRING" id="1227453.C444_12747"/>
<proteinExistence type="predicted"/>
<evidence type="ECO:0000256" key="1">
    <source>
        <dbReference type="SAM" id="MobiDB-lite"/>
    </source>
</evidence>
<dbReference type="PATRIC" id="fig|1227453.3.peg.2508"/>
<dbReference type="AlphaFoldDB" id="M0L7S8"/>
<dbReference type="Gene3D" id="2.30.29.80">
    <property type="match status" value="2"/>
</dbReference>
<feature type="domain" description="DUF1508" evidence="2">
    <location>
        <begin position="29"/>
        <end position="77"/>
    </location>
</feature>
<organism evidence="3 4">
    <name type="scientific">Haloarcula japonica (strain ATCC 49778 / DSM 6131 / JCM 7785 / NBRC 101032 / NCIMB 13157 / TR-1)</name>
    <dbReference type="NCBI Taxonomy" id="1227453"/>
    <lineage>
        <taxon>Archaea</taxon>
        <taxon>Methanobacteriati</taxon>
        <taxon>Methanobacteriota</taxon>
        <taxon>Stenosarchaea group</taxon>
        <taxon>Halobacteria</taxon>
        <taxon>Halobacteriales</taxon>
        <taxon>Haloarculaceae</taxon>
        <taxon>Haloarcula</taxon>
    </lineage>
</organism>
<accession>M0L7S8</accession>
<sequence length="149" mass="16618">MSGPDRVEEEVGIETGTAASKATFEVYTDNTGDYRWRLVHQNRNIIADSGQGYASKQKVKQGLESVRNNAPDAYVIDQSKDEEVPEGHGSNTTFELFEDAGEKWRWRLRHDNGNIIADSGQGYSSKKKATQGLQSVQKNTPRAPSEETR</sequence>
<evidence type="ECO:0000259" key="2">
    <source>
        <dbReference type="Pfam" id="PF07411"/>
    </source>
</evidence>
<dbReference type="NCBIfam" id="NF041908">
    <property type="entry name" value="HVO_2922"/>
    <property type="match status" value="2"/>
</dbReference>
<evidence type="ECO:0000313" key="4">
    <source>
        <dbReference type="Proteomes" id="UP000011524"/>
    </source>
</evidence>
<dbReference type="InterPro" id="IPR051141">
    <property type="entry name" value="UPF0339_domain"/>
</dbReference>
<dbReference type="PANTHER" id="PTHR40606">
    <property type="match status" value="1"/>
</dbReference>
<feature type="region of interest" description="Disordered" evidence="1">
    <location>
        <begin position="114"/>
        <end position="149"/>
    </location>
</feature>
<dbReference type="EMBL" id="AOLY01000037">
    <property type="protein sequence ID" value="EMA29667.1"/>
    <property type="molecule type" value="Genomic_DNA"/>
</dbReference>
<dbReference type="Proteomes" id="UP000011524">
    <property type="component" value="Unassembled WGS sequence"/>
</dbReference>
<feature type="domain" description="DUF1508" evidence="2">
    <location>
        <begin position="99"/>
        <end position="145"/>
    </location>
</feature>
<dbReference type="InterPro" id="IPR010879">
    <property type="entry name" value="DUF1508"/>
</dbReference>
<feature type="compositionally biased region" description="Polar residues" evidence="1">
    <location>
        <begin position="131"/>
        <end position="142"/>
    </location>
</feature>
<dbReference type="PANTHER" id="PTHR40606:SF1">
    <property type="entry name" value="UPF0339 PROTEIN YEGP"/>
    <property type="match status" value="1"/>
</dbReference>
<dbReference type="SUPFAM" id="SSF160113">
    <property type="entry name" value="YegP-like"/>
    <property type="match status" value="2"/>
</dbReference>
<keyword evidence="4" id="KW-1185">Reference proteome</keyword>
<protein>
    <recommendedName>
        <fullName evidence="2">DUF1508 domain-containing protein</fullName>
    </recommendedName>
</protein>
<dbReference type="Pfam" id="PF07411">
    <property type="entry name" value="DUF1508"/>
    <property type="match status" value="2"/>
</dbReference>
<evidence type="ECO:0000313" key="3">
    <source>
        <dbReference type="EMBL" id="EMA29667.1"/>
    </source>
</evidence>
<comment type="caution">
    <text evidence="3">The sequence shown here is derived from an EMBL/GenBank/DDBJ whole genome shotgun (WGS) entry which is preliminary data.</text>
</comment>
<dbReference type="InterPro" id="IPR036913">
    <property type="entry name" value="YegP-like_sf"/>
</dbReference>
<name>M0L7S8_HALJT</name>
<gene>
    <name evidence="3" type="ORF">C444_12747</name>
</gene>
<dbReference type="eggNOG" id="arCOG06550">
    <property type="taxonomic scope" value="Archaea"/>
</dbReference>